<protein>
    <recommendedName>
        <fullName evidence="8">Cytidylate kinase</fullName>
        <shortName evidence="8">CK</shortName>
        <ecNumber evidence="8">2.7.4.25</ecNumber>
    </recommendedName>
    <alternativeName>
        <fullName evidence="8">Cytidine monophosphate kinase</fullName>
        <shortName evidence="8">CMP kinase</shortName>
    </alternativeName>
</protein>
<evidence type="ECO:0000256" key="4">
    <source>
        <dbReference type="ARBA" id="ARBA00022777"/>
    </source>
</evidence>
<evidence type="ECO:0000256" key="2">
    <source>
        <dbReference type="ARBA" id="ARBA00022679"/>
    </source>
</evidence>
<organism evidence="10 11">
    <name type="scientific">Candidatus Egerieousia excrementavium</name>
    <dbReference type="NCBI Taxonomy" id="2840778"/>
    <lineage>
        <taxon>Bacteria</taxon>
        <taxon>Pseudomonadati</taxon>
        <taxon>Bacteroidota</taxon>
        <taxon>Bacteroidia</taxon>
        <taxon>Bacteroidales</taxon>
        <taxon>Candidatus Egerieousia</taxon>
    </lineage>
</organism>
<comment type="similarity">
    <text evidence="1 8">Belongs to the cytidylate kinase family. Type 1 subfamily.</text>
</comment>
<dbReference type="GO" id="GO:0005829">
    <property type="term" value="C:cytosol"/>
    <property type="evidence" value="ECO:0007669"/>
    <property type="project" value="TreeGrafter"/>
</dbReference>
<comment type="subcellular location">
    <subcellularLocation>
        <location evidence="8">Cytoplasm</location>
    </subcellularLocation>
</comment>
<evidence type="ECO:0000256" key="8">
    <source>
        <dbReference type="HAMAP-Rule" id="MF_00238"/>
    </source>
</evidence>
<dbReference type="GO" id="GO:0015949">
    <property type="term" value="P:nucleobase-containing small molecule interconversion"/>
    <property type="evidence" value="ECO:0007669"/>
    <property type="project" value="TreeGrafter"/>
</dbReference>
<reference evidence="10" key="1">
    <citation type="submission" date="2020-10" db="EMBL/GenBank/DDBJ databases">
        <authorList>
            <person name="Gilroy R."/>
        </authorList>
    </citation>
    <scope>NUCLEOTIDE SEQUENCE</scope>
    <source>
        <strain evidence="10">15467</strain>
    </source>
</reference>
<evidence type="ECO:0000256" key="7">
    <source>
        <dbReference type="ARBA" id="ARBA00048478"/>
    </source>
</evidence>
<feature type="domain" description="Cytidylate kinase" evidence="9">
    <location>
        <begin position="8"/>
        <end position="219"/>
    </location>
</feature>
<dbReference type="PANTHER" id="PTHR21299">
    <property type="entry name" value="CYTIDYLATE KINASE/PANTOATE-BETA-ALANINE LIGASE"/>
    <property type="match status" value="1"/>
</dbReference>
<dbReference type="EMBL" id="JADINB010000118">
    <property type="protein sequence ID" value="MBO8429297.1"/>
    <property type="molecule type" value="Genomic_DNA"/>
</dbReference>
<dbReference type="EC" id="2.7.4.25" evidence="8"/>
<evidence type="ECO:0000313" key="11">
    <source>
        <dbReference type="Proteomes" id="UP000823635"/>
    </source>
</evidence>
<keyword evidence="3 8" id="KW-0547">Nucleotide-binding</keyword>
<dbReference type="CDD" id="cd02020">
    <property type="entry name" value="CMPK"/>
    <property type="match status" value="1"/>
</dbReference>
<comment type="caution">
    <text evidence="10">The sequence shown here is derived from an EMBL/GenBank/DDBJ whole genome shotgun (WGS) entry which is preliminary data.</text>
</comment>
<accession>A0A9D9DLK8</accession>
<dbReference type="NCBIfam" id="TIGR00017">
    <property type="entry name" value="cmk"/>
    <property type="match status" value="1"/>
</dbReference>
<dbReference type="InterPro" id="IPR003136">
    <property type="entry name" value="Cytidylate_kin"/>
</dbReference>
<evidence type="ECO:0000256" key="5">
    <source>
        <dbReference type="ARBA" id="ARBA00022840"/>
    </source>
</evidence>
<dbReference type="InterPro" id="IPR027417">
    <property type="entry name" value="P-loop_NTPase"/>
</dbReference>
<evidence type="ECO:0000256" key="6">
    <source>
        <dbReference type="ARBA" id="ARBA00047615"/>
    </source>
</evidence>
<dbReference type="SUPFAM" id="SSF52540">
    <property type="entry name" value="P-loop containing nucleoside triphosphate hydrolases"/>
    <property type="match status" value="1"/>
</dbReference>
<evidence type="ECO:0000256" key="1">
    <source>
        <dbReference type="ARBA" id="ARBA00009427"/>
    </source>
</evidence>
<feature type="binding site" evidence="8">
    <location>
        <begin position="12"/>
        <end position="20"/>
    </location>
    <ligand>
        <name>ATP</name>
        <dbReference type="ChEBI" id="CHEBI:30616"/>
    </ligand>
</feature>
<dbReference type="GO" id="GO:0036431">
    <property type="term" value="F:dCMP kinase activity"/>
    <property type="evidence" value="ECO:0007669"/>
    <property type="project" value="InterPro"/>
</dbReference>
<dbReference type="InterPro" id="IPR011994">
    <property type="entry name" value="Cytidylate_kinase_dom"/>
</dbReference>
<keyword evidence="2 8" id="KW-0808">Transferase</keyword>
<evidence type="ECO:0000259" key="9">
    <source>
        <dbReference type="Pfam" id="PF02224"/>
    </source>
</evidence>
<dbReference type="AlphaFoldDB" id="A0A9D9DLK8"/>
<dbReference type="Pfam" id="PF02224">
    <property type="entry name" value="Cytidylate_kin"/>
    <property type="match status" value="1"/>
</dbReference>
<dbReference type="PANTHER" id="PTHR21299:SF2">
    <property type="entry name" value="CYTIDYLATE KINASE"/>
    <property type="match status" value="1"/>
</dbReference>
<evidence type="ECO:0000256" key="3">
    <source>
        <dbReference type="ARBA" id="ARBA00022741"/>
    </source>
</evidence>
<comment type="catalytic activity">
    <reaction evidence="6 8">
        <text>dCMP + ATP = dCDP + ADP</text>
        <dbReference type="Rhea" id="RHEA:25094"/>
        <dbReference type="ChEBI" id="CHEBI:30616"/>
        <dbReference type="ChEBI" id="CHEBI:57566"/>
        <dbReference type="ChEBI" id="CHEBI:58593"/>
        <dbReference type="ChEBI" id="CHEBI:456216"/>
        <dbReference type="EC" id="2.7.4.25"/>
    </reaction>
</comment>
<reference evidence="10" key="2">
    <citation type="journal article" date="2021" name="PeerJ">
        <title>Extensive microbial diversity within the chicken gut microbiome revealed by metagenomics and culture.</title>
        <authorList>
            <person name="Gilroy R."/>
            <person name="Ravi A."/>
            <person name="Getino M."/>
            <person name="Pursley I."/>
            <person name="Horton D.L."/>
            <person name="Alikhan N.F."/>
            <person name="Baker D."/>
            <person name="Gharbi K."/>
            <person name="Hall N."/>
            <person name="Watson M."/>
            <person name="Adriaenssens E.M."/>
            <person name="Foster-Nyarko E."/>
            <person name="Jarju S."/>
            <person name="Secka A."/>
            <person name="Antonio M."/>
            <person name="Oren A."/>
            <person name="Chaudhuri R.R."/>
            <person name="La Ragione R."/>
            <person name="Hildebrand F."/>
            <person name="Pallen M.J."/>
        </authorList>
    </citation>
    <scope>NUCLEOTIDE SEQUENCE</scope>
    <source>
        <strain evidence="10">15467</strain>
    </source>
</reference>
<dbReference type="HAMAP" id="MF_00238">
    <property type="entry name" value="Cytidyl_kinase_type1"/>
    <property type="match status" value="1"/>
</dbReference>
<dbReference type="Proteomes" id="UP000823635">
    <property type="component" value="Unassembled WGS sequence"/>
</dbReference>
<sequence length="236" mass="26704">MENKKIIVAIDGYSSTGKSTFARLVARKLGYVYIDTGAIYRAITYFAYTNGFIDNNRYINVEWLAGTLGSITLAFETSSEDGSCHICLNGVNVEKNIRKMEISEKVSQIAALPFVREYVDRILKRYGKERGVVMDGRDIGTAVFPDAELKIFMVASARVRAERRFKEIVQNGGKESFEQVLENLKKRDYLDEHRAVAPLVKAEDALLLDNSNMSVNDQLDWLRDILKARFGIDITI</sequence>
<dbReference type="GO" id="GO:0006220">
    <property type="term" value="P:pyrimidine nucleotide metabolic process"/>
    <property type="evidence" value="ECO:0007669"/>
    <property type="project" value="UniProtKB-UniRule"/>
</dbReference>
<name>A0A9D9DLK8_9BACT</name>
<keyword evidence="8" id="KW-0963">Cytoplasm</keyword>
<keyword evidence="5 8" id="KW-0067">ATP-binding</keyword>
<evidence type="ECO:0000313" key="10">
    <source>
        <dbReference type="EMBL" id="MBO8429297.1"/>
    </source>
</evidence>
<gene>
    <name evidence="8" type="primary">cmk</name>
    <name evidence="10" type="ORF">IAC68_05145</name>
</gene>
<keyword evidence="4 8" id="KW-0418">Kinase</keyword>
<proteinExistence type="inferred from homology"/>
<comment type="catalytic activity">
    <reaction evidence="7 8">
        <text>CMP + ATP = CDP + ADP</text>
        <dbReference type="Rhea" id="RHEA:11600"/>
        <dbReference type="ChEBI" id="CHEBI:30616"/>
        <dbReference type="ChEBI" id="CHEBI:58069"/>
        <dbReference type="ChEBI" id="CHEBI:60377"/>
        <dbReference type="ChEBI" id="CHEBI:456216"/>
        <dbReference type="EC" id="2.7.4.25"/>
    </reaction>
</comment>
<dbReference type="Gene3D" id="3.40.50.300">
    <property type="entry name" value="P-loop containing nucleotide triphosphate hydrolases"/>
    <property type="match status" value="1"/>
</dbReference>
<dbReference type="GO" id="GO:0005524">
    <property type="term" value="F:ATP binding"/>
    <property type="evidence" value="ECO:0007669"/>
    <property type="project" value="UniProtKB-UniRule"/>
</dbReference>